<protein>
    <recommendedName>
        <fullName evidence="4">DNA-binding protein</fullName>
    </recommendedName>
</protein>
<reference evidence="2" key="1">
    <citation type="journal article" date="2014" name="Int. J. Syst. Evol. Microbiol.">
        <title>Complete genome sequence of Corynebacterium casei LMG S-19264T (=DSM 44701T), isolated from a smear-ripened cheese.</title>
        <authorList>
            <consortium name="US DOE Joint Genome Institute (JGI-PGF)"/>
            <person name="Walter F."/>
            <person name="Albersmeier A."/>
            <person name="Kalinowski J."/>
            <person name="Ruckert C."/>
        </authorList>
    </citation>
    <scope>NUCLEOTIDE SEQUENCE</scope>
    <source>
        <strain evidence="2">JCM 4834</strain>
    </source>
</reference>
<dbReference type="InterPro" id="IPR009061">
    <property type="entry name" value="DNA-bd_dom_put_sf"/>
</dbReference>
<evidence type="ECO:0008006" key="4">
    <source>
        <dbReference type="Google" id="ProtNLM"/>
    </source>
</evidence>
<proteinExistence type="predicted"/>
<sequence>MTPPAPLPLSLALPVLVPGPLAAHEAGVAPATIRKWVQLGRLTAAGRAGRAQLFRLEDVFAAERAASRRAHRPTPGPEPAPVRHADTAP</sequence>
<dbReference type="SUPFAM" id="SSF46955">
    <property type="entry name" value="Putative DNA-binding domain"/>
    <property type="match status" value="1"/>
</dbReference>
<comment type="caution">
    <text evidence="2">The sequence shown here is derived from an EMBL/GenBank/DDBJ whole genome shotgun (WGS) entry which is preliminary data.</text>
</comment>
<evidence type="ECO:0000313" key="3">
    <source>
        <dbReference type="Proteomes" id="UP000634660"/>
    </source>
</evidence>
<evidence type="ECO:0000313" key="2">
    <source>
        <dbReference type="EMBL" id="GGZ53392.1"/>
    </source>
</evidence>
<dbReference type="AlphaFoldDB" id="A0A918V1G6"/>
<dbReference type="Proteomes" id="UP000634660">
    <property type="component" value="Unassembled WGS sequence"/>
</dbReference>
<feature type="region of interest" description="Disordered" evidence="1">
    <location>
        <begin position="65"/>
        <end position="89"/>
    </location>
</feature>
<evidence type="ECO:0000256" key="1">
    <source>
        <dbReference type="SAM" id="MobiDB-lite"/>
    </source>
</evidence>
<gene>
    <name evidence="2" type="ORF">GCM10010371_11160</name>
</gene>
<reference evidence="2" key="2">
    <citation type="submission" date="2020-09" db="EMBL/GenBank/DDBJ databases">
        <authorList>
            <person name="Sun Q."/>
            <person name="Ohkuma M."/>
        </authorList>
    </citation>
    <scope>NUCLEOTIDE SEQUENCE</scope>
    <source>
        <strain evidence="2">JCM 4834</strain>
    </source>
</reference>
<name>A0A918V1G6_9ACTN</name>
<organism evidence="2 3">
    <name type="scientific">Streptomyces subrutilus</name>
    <dbReference type="NCBI Taxonomy" id="36818"/>
    <lineage>
        <taxon>Bacteria</taxon>
        <taxon>Bacillati</taxon>
        <taxon>Actinomycetota</taxon>
        <taxon>Actinomycetes</taxon>
        <taxon>Kitasatosporales</taxon>
        <taxon>Streptomycetaceae</taxon>
        <taxon>Streptomyces</taxon>
    </lineage>
</organism>
<accession>A0A918V1G6</accession>
<dbReference type="EMBL" id="BMVX01000003">
    <property type="protein sequence ID" value="GGZ53392.1"/>
    <property type="molecule type" value="Genomic_DNA"/>
</dbReference>